<name>B9RU84_RICCO</name>
<dbReference type="EMBL" id="EQ973816">
    <property type="protein sequence ID" value="EEF45096.1"/>
    <property type="molecule type" value="Genomic_DNA"/>
</dbReference>
<accession>B9RU84</accession>
<gene>
    <name evidence="1" type="ORF">RCOM_1634960</name>
</gene>
<evidence type="ECO:0000313" key="2">
    <source>
        <dbReference type="Proteomes" id="UP000008311"/>
    </source>
</evidence>
<reference evidence="2" key="1">
    <citation type="journal article" date="2010" name="Nat. Biotechnol.">
        <title>Draft genome sequence of the oilseed species Ricinus communis.</title>
        <authorList>
            <person name="Chan A.P."/>
            <person name="Crabtree J."/>
            <person name="Zhao Q."/>
            <person name="Lorenzi H."/>
            <person name="Orvis J."/>
            <person name="Puiu D."/>
            <person name="Melake-Berhan A."/>
            <person name="Jones K.M."/>
            <person name="Redman J."/>
            <person name="Chen G."/>
            <person name="Cahoon E.B."/>
            <person name="Gedil M."/>
            <person name="Stanke M."/>
            <person name="Haas B.J."/>
            <person name="Wortman J.R."/>
            <person name="Fraser-Liggett C.M."/>
            <person name="Ravel J."/>
            <person name="Rabinowicz P.D."/>
        </authorList>
    </citation>
    <scope>NUCLEOTIDE SEQUENCE [LARGE SCALE GENOMIC DNA]</scope>
    <source>
        <strain evidence="2">cv. Hale</strain>
    </source>
</reference>
<protein>
    <submittedName>
        <fullName evidence="1">Uncharacterized protein</fullName>
    </submittedName>
</protein>
<dbReference type="InParanoid" id="B9RU84"/>
<evidence type="ECO:0000313" key="1">
    <source>
        <dbReference type="EMBL" id="EEF45096.1"/>
    </source>
</evidence>
<organism evidence="1 2">
    <name type="scientific">Ricinus communis</name>
    <name type="common">Castor bean</name>
    <dbReference type="NCBI Taxonomy" id="3988"/>
    <lineage>
        <taxon>Eukaryota</taxon>
        <taxon>Viridiplantae</taxon>
        <taxon>Streptophyta</taxon>
        <taxon>Embryophyta</taxon>
        <taxon>Tracheophyta</taxon>
        <taxon>Spermatophyta</taxon>
        <taxon>Magnoliopsida</taxon>
        <taxon>eudicotyledons</taxon>
        <taxon>Gunneridae</taxon>
        <taxon>Pentapetalae</taxon>
        <taxon>rosids</taxon>
        <taxon>fabids</taxon>
        <taxon>Malpighiales</taxon>
        <taxon>Euphorbiaceae</taxon>
        <taxon>Acalyphoideae</taxon>
        <taxon>Acalypheae</taxon>
        <taxon>Ricinus</taxon>
    </lineage>
</organism>
<dbReference type="AlphaFoldDB" id="B9RU84"/>
<sequence length="99" mass="11503">MMNDERKDKLLTKAKVEIWRRRKGSGQEVLTIHNEEGASCLEIRFEPEDIIKEKEHHNDAMVIQGYINDYTVRKITIDDGNVVNLIALTAYAWKEKSSN</sequence>
<keyword evidence="2" id="KW-1185">Reference proteome</keyword>
<proteinExistence type="predicted"/>
<dbReference type="Proteomes" id="UP000008311">
    <property type="component" value="Unassembled WGS sequence"/>
</dbReference>